<name>A0ABP7LB68_9SPHN</name>
<dbReference type="Proteomes" id="UP001500827">
    <property type="component" value="Unassembled WGS sequence"/>
</dbReference>
<proteinExistence type="predicted"/>
<evidence type="ECO:0000313" key="2">
    <source>
        <dbReference type="Proteomes" id="UP001500827"/>
    </source>
</evidence>
<sequence>MDLGVPSHPLRPLLHEIQAAITNGLPYLAMMQALAVPDICGALMASDGRATRSAYLAWYGEYMWGNFILLSPEQCYSLRCGFVHQSRSDLAGGHFKRIAFHCHFWGAMDSMPMVDMGDTLYISVEQFCAHLNNAAHRWFATVAFDPTVLENAQSLLKPKRSLNAMMGSFVLS</sequence>
<evidence type="ECO:0000313" key="1">
    <source>
        <dbReference type="EMBL" id="GAA3895725.1"/>
    </source>
</evidence>
<gene>
    <name evidence="1" type="ORF">GCM10022276_13480</name>
</gene>
<reference evidence="2" key="1">
    <citation type="journal article" date="2019" name="Int. J. Syst. Evol. Microbiol.">
        <title>The Global Catalogue of Microorganisms (GCM) 10K type strain sequencing project: providing services to taxonomists for standard genome sequencing and annotation.</title>
        <authorList>
            <consortium name="The Broad Institute Genomics Platform"/>
            <consortium name="The Broad Institute Genome Sequencing Center for Infectious Disease"/>
            <person name="Wu L."/>
            <person name="Ma J."/>
        </authorList>
    </citation>
    <scope>NUCLEOTIDE SEQUENCE [LARGE SCALE GENOMIC DNA]</scope>
    <source>
        <strain evidence="2">JCM 17543</strain>
    </source>
</reference>
<protein>
    <submittedName>
        <fullName evidence="1">Uncharacterized protein</fullName>
    </submittedName>
</protein>
<comment type="caution">
    <text evidence="1">The sequence shown here is derived from an EMBL/GenBank/DDBJ whole genome shotgun (WGS) entry which is preliminary data.</text>
</comment>
<keyword evidence="2" id="KW-1185">Reference proteome</keyword>
<organism evidence="1 2">
    <name type="scientific">Sphingomonas limnosediminicola</name>
    <dbReference type="NCBI Taxonomy" id="940133"/>
    <lineage>
        <taxon>Bacteria</taxon>
        <taxon>Pseudomonadati</taxon>
        <taxon>Pseudomonadota</taxon>
        <taxon>Alphaproteobacteria</taxon>
        <taxon>Sphingomonadales</taxon>
        <taxon>Sphingomonadaceae</taxon>
        <taxon>Sphingomonas</taxon>
    </lineage>
</organism>
<accession>A0ABP7LB68</accession>
<dbReference type="EMBL" id="BAABBM010000001">
    <property type="protein sequence ID" value="GAA3895725.1"/>
    <property type="molecule type" value="Genomic_DNA"/>
</dbReference>